<dbReference type="Proteomes" id="UP000011131">
    <property type="component" value="Chromosome"/>
</dbReference>
<proteinExistence type="predicted"/>
<protein>
    <recommendedName>
        <fullName evidence="3">SCP2 domain-containing protein</fullName>
    </recommendedName>
</protein>
<dbReference type="PATRIC" id="fig|1278073.3.peg.4870"/>
<dbReference type="STRING" id="1278073.MYSTI_04798"/>
<evidence type="ECO:0000313" key="1">
    <source>
        <dbReference type="EMBL" id="AGC46088.1"/>
    </source>
</evidence>
<name>L7UDF6_MYXSD</name>
<evidence type="ECO:0000313" key="2">
    <source>
        <dbReference type="Proteomes" id="UP000011131"/>
    </source>
</evidence>
<dbReference type="EMBL" id="CP004025">
    <property type="protein sequence ID" value="AGC46088.1"/>
    <property type="molecule type" value="Genomic_DNA"/>
</dbReference>
<dbReference type="RefSeq" id="WP_015350344.1">
    <property type="nucleotide sequence ID" value="NC_020126.1"/>
</dbReference>
<dbReference type="AlphaFoldDB" id="L7UDF6"/>
<sequence>MSNTLATITPEHWARILSTVFGQVSQEPLCRPILASIGRIRFQLLLKDRPELSYWEEYLGDKVVPHLGIAEEFHVQAETTFAVFTGTLLRTLSLMEAAADEAYEIRGDTEALMRCANLLPYVMVTFSRVVGTELPPEQERRS</sequence>
<evidence type="ECO:0008006" key="3">
    <source>
        <dbReference type="Google" id="ProtNLM"/>
    </source>
</evidence>
<organism evidence="1 2">
    <name type="scientific">Myxococcus stipitatus (strain DSM 14675 / JCM 12634 / Mx s8)</name>
    <dbReference type="NCBI Taxonomy" id="1278073"/>
    <lineage>
        <taxon>Bacteria</taxon>
        <taxon>Pseudomonadati</taxon>
        <taxon>Myxococcota</taxon>
        <taxon>Myxococcia</taxon>
        <taxon>Myxococcales</taxon>
        <taxon>Cystobacterineae</taxon>
        <taxon>Myxococcaceae</taxon>
        <taxon>Myxococcus</taxon>
    </lineage>
</organism>
<accession>L7UDF6</accession>
<dbReference type="KEGG" id="msd:MYSTI_04798"/>
<keyword evidence="2" id="KW-1185">Reference proteome</keyword>
<reference evidence="1 2" key="1">
    <citation type="journal article" date="2013" name="Genome Announc.">
        <title>Complete genome sequence of Myxococcus stipitatus strain DSM 14675, a fruiting myxobacterium.</title>
        <authorList>
            <person name="Huntley S."/>
            <person name="Kneip S."/>
            <person name="Treuner-Lange A."/>
            <person name="Sogaard-Andersen L."/>
        </authorList>
    </citation>
    <scope>NUCLEOTIDE SEQUENCE [LARGE SCALE GENOMIC DNA]</scope>
    <source>
        <strain evidence="2">DSM 14675 / JCM 12634 / Mx s8</strain>
    </source>
</reference>
<gene>
    <name evidence="1" type="ordered locus">MYSTI_04798</name>
</gene>
<dbReference type="HOGENOM" id="CLU_1813735_0_0_7"/>